<dbReference type="Proteomes" id="UP000184082">
    <property type="component" value="Unassembled WGS sequence"/>
</dbReference>
<accession>A0A1M6L9T7</accession>
<evidence type="ECO:0000313" key="3">
    <source>
        <dbReference type="EMBL" id="SHJ67957.1"/>
    </source>
</evidence>
<dbReference type="AlphaFoldDB" id="A0A1M6L9T7"/>
<feature type="coiled-coil region" evidence="1">
    <location>
        <begin position="77"/>
        <end position="115"/>
    </location>
</feature>
<feature type="transmembrane region" description="Helical" evidence="2">
    <location>
        <begin position="6"/>
        <end position="21"/>
    </location>
</feature>
<dbReference type="RefSeq" id="WP_072965450.1">
    <property type="nucleotide sequence ID" value="NZ_FRAJ01000003.1"/>
</dbReference>
<keyword evidence="4" id="KW-1185">Reference proteome</keyword>
<gene>
    <name evidence="3" type="ORF">SAMN02745883_00128</name>
</gene>
<dbReference type="STRING" id="1121266.SAMN02745883_00128"/>
<organism evidence="3 4">
    <name type="scientific">Caminicella sporogenes DSM 14501</name>
    <dbReference type="NCBI Taxonomy" id="1121266"/>
    <lineage>
        <taxon>Bacteria</taxon>
        <taxon>Bacillati</taxon>
        <taxon>Bacillota</taxon>
        <taxon>Clostridia</taxon>
        <taxon>Peptostreptococcales</taxon>
        <taxon>Caminicellaceae</taxon>
        <taxon>Caminicella</taxon>
    </lineage>
</organism>
<proteinExistence type="predicted"/>
<keyword evidence="2" id="KW-1133">Transmembrane helix</keyword>
<evidence type="ECO:0000256" key="2">
    <source>
        <dbReference type="SAM" id="Phobius"/>
    </source>
</evidence>
<keyword evidence="2" id="KW-0472">Membrane</keyword>
<evidence type="ECO:0000256" key="1">
    <source>
        <dbReference type="SAM" id="Coils"/>
    </source>
</evidence>
<dbReference type="EMBL" id="FRAJ01000003">
    <property type="protein sequence ID" value="SHJ67957.1"/>
    <property type="molecule type" value="Genomic_DNA"/>
</dbReference>
<evidence type="ECO:0000313" key="4">
    <source>
        <dbReference type="Proteomes" id="UP000184082"/>
    </source>
</evidence>
<sequence>MLNYIFFSIGIIIIFLSLLLIKKEIFENYSGNNLVHDEKYLTDTSNVDSLESIDFLETINSIENIINELNISFKETVDEIEKKYTYLEKNIEKLNTKLNENKKLLDNNINKIENSVELSKLAYKNITKDNTMEDDNYKQEIKEDIIKINDTDSKDEKRKKVLNLKQKGYTTSQIAKILNMGFDEVQFILSINKK</sequence>
<reference evidence="3 4" key="1">
    <citation type="submission" date="2016-11" db="EMBL/GenBank/DDBJ databases">
        <authorList>
            <person name="Jaros S."/>
            <person name="Januszkiewicz K."/>
            <person name="Wedrychowicz H."/>
        </authorList>
    </citation>
    <scope>NUCLEOTIDE SEQUENCE [LARGE SCALE GENOMIC DNA]</scope>
    <source>
        <strain evidence="3 4">DSM 14501</strain>
    </source>
</reference>
<protein>
    <submittedName>
        <fullName evidence="3">Uncharacterized protein</fullName>
    </submittedName>
</protein>
<name>A0A1M6L9T7_9FIRM</name>
<keyword evidence="2" id="KW-0812">Transmembrane</keyword>
<keyword evidence="1" id="KW-0175">Coiled coil</keyword>